<organism evidence="4 5">
    <name type="scientific">Methylocystis echinoides</name>
    <dbReference type="NCBI Taxonomy" id="29468"/>
    <lineage>
        <taxon>Bacteria</taxon>
        <taxon>Pseudomonadati</taxon>
        <taxon>Pseudomonadota</taxon>
        <taxon>Alphaproteobacteria</taxon>
        <taxon>Hyphomicrobiales</taxon>
        <taxon>Methylocystaceae</taxon>
        <taxon>Methylocystis</taxon>
    </lineage>
</organism>
<feature type="domain" description="N-acetyltransferase" evidence="3">
    <location>
        <begin position="4"/>
        <end position="167"/>
    </location>
</feature>
<evidence type="ECO:0000313" key="4">
    <source>
        <dbReference type="EMBL" id="GLI93640.1"/>
    </source>
</evidence>
<dbReference type="PROSITE" id="PS51186">
    <property type="entry name" value="GNAT"/>
    <property type="match status" value="1"/>
</dbReference>
<keyword evidence="2" id="KW-0012">Acyltransferase</keyword>
<dbReference type="Gene3D" id="3.40.630.30">
    <property type="match status" value="1"/>
</dbReference>
<reference evidence="4" key="1">
    <citation type="journal article" date="2023" name="Int. J. Syst. Evol. Microbiol.">
        <title>Methylocystis iwaonis sp. nov., a type II methane-oxidizing bacterium from surface soil of a rice paddy field in Japan, and emended description of the genus Methylocystis (ex Whittenbury et al. 1970) Bowman et al. 1993.</title>
        <authorList>
            <person name="Kaise H."/>
            <person name="Sawadogo J.B."/>
            <person name="Alam M.S."/>
            <person name="Ueno C."/>
            <person name="Dianou D."/>
            <person name="Shinjo R."/>
            <person name="Asakawa S."/>
        </authorList>
    </citation>
    <scope>NUCLEOTIDE SEQUENCE</scope>
    <source>
        <strain evidence="4">LMG27198</strain>
    </source>
</reference>
<accession>A0A9W6GVH1</accession>
<evidence type="ECO:0000256" key="2">
    <source>
        <dbReference type="ARBA" id="ARBA00023315"/>
    </source>
</evidence>
<dbReference type="InterPro" id="IPR050832">
    <property type="entry name" value="Bact_Acetyltransf"/>
</dbReference>
<dbReference type="AlphaFoldDB" id="A0A9W6GVH1"/>
<name>A0A9W6GVH1_9HYPH</name>
<dbReference type="SUPFAM" id="SSF55729">
    <property type="entry name" value="Acyl-CoA N-acyltransferases (Nat)"/>
    <property type="match status" value="1"/>
</dbReference>
<keyword evidence="1" id="KW-0808">Transferase</keyword>
<proteinExistence type="predicted"/>
<dbReference type="Pfam" id="PF00583">
    <property type="entry name" value="Acetyltransf_1"/>
    <property type="match status" value="1"/>
</dbReference>
<evidence type="ECO:0000259" key="3">
    <source>
        <dbReference type="PROSITE" id="PS51186"/>
    </source>
</evidence>
<dbReference type="RefSeq" id="WP_281803574.1">
    <property type="nucleotide sequence ID" value="NZ_BSEC01000001.1"/>
</dbReference>
<sequence length="189" mass="20035">MTGLSIARAGAADAARIADIHVAAWRETYVGMMPAATLAALDVAEWAERWAAKLADPDPASAAFLALDAAGTAAGFGHCRRQSSEKLRGFSGEIASIYLLGRIQRRGAGRRLLREMAAHLTSHGCDSASVWVFREAAHARHFYEAHGAAPTGVEGVWEIYGMVLPDMAYGWRDLGGLLSATPGAEGRDG</sequence>
<dbReference type="InterPro" id="IPR016181">
    <property type="entry name" value="Acyl_CoA_acyltransferase"/>
</dbReference>
<dbReference type="EMBL" id="BSEC01000001">
    <property type="protein sequence ID" value="GLI93640.1"/>
    <property type="molecule type" value="Genomic_DNA"/>
</dbReference>
<evidence type="ECO:0000256" key="1">
    <source>
        <dbReference type="ARBA" id="ARBA00022679"/>
    </source>
</evidence>
<dbReference type="InterPro" id="IPR000182">
    <property type="entry name" value="GNAT_dom"/>
</dbReference>
<dbReference type="GO" id="GO:0016747">
    <property type="term" value="F:acyltransferase activity, transferring groups other than amino-acyl groups"/>
    <property type="evidence" value="ECO:0007669"/>
    <property type="project" value="InterPro"/>
</dbReference>
<keyword evidence="5" id="KW-1185">Reference proteome</keyword>
<evidence type="ECO:0000313" key="5">
    <source>
        <dbReference type="Proteomes" id="UP001144323"/>
    </source>
</evidence>
<gene>
    <name evidence="4" type="ORF">LMG27198_26320</name>
</gene>
<comment type="caution">
    <text evidence="4">The sequence shown here is derived from an EMBL/GenBank/DDBJ whole genome shotgun (WGS) entry which is preliminary data.</text>
</comment>
<dbReference type="Proteomes" id="UP001144323">
    <property type="component" value="Unassembled WGS sequence"/>
</dbReference>
<protein>
    <recommendedName>
        <fullName evidence="3">N-acetyltransferase domain-containing protein</fullName>
    </recommendedName>
</protein>
<dbReference type="PANTHER" id="PTHR43877">
    <property type="entry name" value="AMINOALKYLPHOSPHONATE N-ACETYLTRANSFERASE-RELATED-RELATED"/>
    <property type="match status" value="1"/>
</dbReference>